<organism evidence="2 3">
    <name type="scientific">Aspergillus welwitschiae</name>
    <dbReference type="NCBI Taxonomy" id="1341132"/>
    <lineage>
        <taxon>Eukaryota</taxon>
        <taxon>Fungi</taxon>
        <taxon>Dikarya</taxon>
        <taxon>Ascomycota</taxon>
        <taxon>Pezizomycotina</taxon>
        <taxon>Eurotiomycetes</taxon>
        <taxon>Eurotiomycetidae</taxon>
        <taxon>Eurotiales</taxon>
        <taxon>Aspergillaceae</taxon>
        <taxon>Aspergillus</taxon>
        <taxon>Aspergillus subgen. Circumdati</taxon>
    </lineage>
</organism>
<dbReference type="RefSeq" id="XP_026630551.1">
    <property type="nucleotide sequence ID" value="XM_026764892.1"/>
</dbReference>
<dbReference type="Proteomes" id="UP000253729">
    <property type="component" value="Unassembled WGS sequence"/>
</dbReference>
<keyword evidence="3" id="KW-1185">Reference proteome</keyword>
<name>A0A3F3QEP3_9EURO</name>
<sequence>MSLTADGALLESTQADLSNYHRPSRRAVSGPERIPRPNNSAGEQCFWKETNKSARSAHRHVDPDERPLSILKWKADRIIDQVLSMYQFSVQLEIVEEDPAIVDIMERVRARFQELRPFHLSVEEE</sequence>
<dbReference type="GeneID" id="38133248"/>
<reference evidence="2 3" key="1">
    <citation type="submission" date="2018-07" db="EMBL/GenBank/DDBJ databases">
        <title>The genomes of Aspergillus section Nigri reveals drivers in fungal speciation.</title>
        <authorList>
            <consortium name="DOE Joint Genome Institute"/>
            <person name="Vesth T.C."/>
            <person name="Nybo J."/>
            <person name="Theobald S."/>
            <person name="Brandl J."/>
            <person name="Frisvad J.C."/>
            <person name="Nielsen K.F."/>
            <person name="Lyhne E.K."/>
            <person name="Kogle M.E."/>
            <person name="Kuo A."/>
            <person name="Riley R."/>
            <person name="Clum A."/>
            <person name="Nolan M."/>
            <person name="Lipzen A."/>
            <person name="Salamov A."/>
            <person name="Henrissat B."/>
            <person name="Wiebenga A."/>
            <person name="De vries R.P."/>
            <person name="Grigoriev I.V."/>
            <person name="Mortensen U.H."/>
            <person name="Andersen M.R."/>
            <person name="Baker S.E."/>
        </authorList>
    </citation>
    <scope>NUCLEOTIDE SEQUENCE [LARGE SCALE GENOMIC DNA]</scope>
    <source>
        <strain evidence="2 3">CBS 139.54b</strain>
    </source>
</reference>
<feature type="region of interest" description="Disordered" evidence="1">
    <location>
        <begin position="14"/>
        <end position="43"/>
    </location>
</feature>
<protein>
    <submittedName>
        <fullName evidence="2">Uncharacterized protein</fullName>
    </submittedName>
</protein>
<evidence type="ECO:0000256" key="1">
    <source>
        <dbReference type="SAM" id="MobiDB-lite"/>
    </source>
</evidence>
<evidence type="ECO:0000313" key="3">
    <source>
        <dbReference type="Proteomes" id="UP000253729"/>
    </source>
</evidence>
<proteinExistence type="predicted"/>
<evidence type="ECO:0000313" key="2">
    <source>
        <dbReference type="EMBL" id="RDH37529.1"/>
    </source>
</evidence>
<dbReference type="EMBL" id="KZ852035">
    <property type="protein sequence ID" value="RDH37529.1"/>
    <property type="molecule type" value="Genomic_DNA"/>
</dbReference>
<dbReference type="AlphaFoldDB" id="A0A3F3QEP3"/>
<accession>A0A3F3QEP3</accession>
<gene>
    <name evidence="2" type="ORF">BDQ94DRAFT_136577</name>
</gene>